<dbReference type="RefSeq" id="WP_387418307.1">
    <property type="nucleotide sequence ID" value="NZ_JBIASD010000069.1"/>
</dbReference>
<keyword evidence="3" id="KW-0472">Membrane</keyword>
<keyword evidence="6" id="KW-1185">Reference proteome</keyword>
<reference evidence="5 6" key="1">
    <citation type="submission" date="2024-10" db="EMBL/GenBank/DDBJ databases">
        <title>The Natural Products Discovery Center: Release of the First 8490 Sequenced Strains for Exploring Actinobacteria Biosynthetic Diversity.</title>
        <authorList>
            <person name="Kalkreuter E."/>
            <person name="Kautsar S.A."/>
            <person name="Yang D."/>
            <person name="Bader C.D."/>
            <person name="Teijaro C.N."/>
            <person name="Fluegel L."/>
            <person name="Davis C.M."/>
            <person name="Simpson J.R."/>
            <person name="Lauterbach L."/>
            <person name="Steele A.D."/>
            <person name="Gui C."/>
            <person name="Meng S."/>
            <person name="Li G."/>
            <person name="Viehrig K."/>
            <person name="Ye F."/>
            <person name="Su P."/>
            <person name="Kiefer A.F."/>
            <person name="Nichols A."/>
            <person name="Cepeda A.J."/>
            <person name="Yan W."/>
            <person name="Fan B."/>
            <person name="Jiang Y."/>
            <person name="Adhikari A."/>
            <person name="Zheng C.-J."/>
            <person name="Schuster L."/>
            <person name="Cowan T.M."/>
            <person name="Smanski M.J."/>
            <person name="Chevrette M.G."/>
            <person name="De Carvalho L.P.S."/>
            <person name="Shen B."/>
        </authorList>
    </citation>
    <scope>NUCLEOTIDE SEQUENCE [LARGE SCALE GENOMIC DNA]</scope>
    <source>
        <strain evidence="5 6">NPDC002173</strain>
    </source>
</reference>
<keyword evidence="3" id="KW-0812">Transmembrane</keyword>
<feature type="transmembrane region" description="Helical" evidence="3">
    <location>
        <begin position="188"/>
        <end position="205"/>
    </location>
</feature>
<accession>A0ABW6T4D2</accession>
<name>A0ABW6T4D2_9ACTN</name>
<dbReference type="Gene3D" id="1.10.10.1320">
    <property type="entry name" value="Anti-sigma factor, zinc-finger domain"/>
    <property type="match status" value="1"/>
</dbReference>
<feature type="transmembrane region" description="Helical" evidence="3">
    <location>
        <begin position="159"/>
        <end position="182"/>
    </location>
</feature>
<feature type="transmembrane region" description="Helical" evidence="3">
    <location>
        <begin position="116"/>
        <end position="138"/>
    </location>
</feature>
<feature type="transmembrane region" description="Helical" evidence="3">
    <location>
        <begin position="237"/>
        <end position="260"/>
    </location>
</feature>
<gene>
    <name evidence="5" type="ORF">ACFYXI_42150</name>
</gene>
<evidence type="ECO:0000256" key="1">
    <source>
        <dbReference type="ARBA" id="ARBA00023015"/>
    </source>
</evidence>
<sequence>MTWHMDGGLATRYADGDLDATLAASVEAHLLACARCRGLLTPQVPRARLDRLWDEIAEAVDSPVPGPFERLLRLVGVRDHTARLLGAAYSLHLSWISAGALALLFVVLAARETTRWGLVGFLALAPILPVAGVGLAYGRGADPAYEIGLAAPYSAFKVMLMRAAAVLVTSALPALVIGFALLGQTWTVAAWLLPALALTSLSLVLSRWFEPAHCALAVSILWLAGIAGTNVREPSLAMFSTVGQLGYLTITVVSGVLLVARRKESS</sequence>
<proteinExistence type="predicted"/>
<dbReference type="EMBL" id="JBIASD010000069">
    <property type="protein sequence ID" value="MFF3672145.1"/>
    <property type="molecule type" value="Genomic_DNA"/>
</dbReference>
<feature type="domain" description="Putative zinc-finger" evidence="4">
    <location>
        <begin position="11"/>
        <end position="37"/>
    </location>
</feature>
<comment type="caution">
    <text evidence="5">The sequence shown here is derived from an EMBL/GenBank/DDBJ whole genome shotgun (WGS) entry which is preliminary data.</text>
</comment>
<organism evidence="5 6">
    <name type="scientific">Microtetraspora malaysiensis</name>
    <dbReference type="NCBI Taxonomy" id="161358"/>
    <lineage>
        <taxon>Bacteria</taxon>
        <taxon>Bacillati</taxon>
        <taxon>Actinomycetota</taxon>
        <taxon>Actinomycetes</taxon>
        <taxon>Streptosporangiales</taxon>
        <taxon>Streptosporangiaceae</taxon>
        <taxon>Microtetraspora</taxon>
    </lineage>
</organism>
<dbReference type="InterPro" id="IPR027383">
    <property type="entry name" value="Znf_put"/>
</dbReference>
<evidence type="ECO:0000256" key="3">
    <source>
        <dbReference type="SAM" id="Phobius"/>
    </source>
</evidence>
<feature type="transmembrane region" description="Helical" evidence="3">
    <location>
        <begin position="88"/>
        <end position="110"/>
    </location>
</feature>
<evidence type="ECO:0000256" key="2">
    <source>
        <dbReference type="ARBA" id="ARBA00023163"/>
    </source>
</evidence>
<protein>
    <submittedName>
        <fullName evidence="5">Zf-HC2 domain-containing protein</fullName>
    </submittedName>
</protein>
<evidence type="ECO:0000313" key="6">
    <source>
        <dbReference type="Proteomes" id="UP001602013"/>
    </source>
</evidence>
<dbReference type="Proteomes" id="UP001602013">
    <property type="component" value="Unassembled WGS sequence"/>
</dbReference>
<evidence type="ECO:0000313" key="5">
    <source>
        <dbReference type="EMBL" id="MFF3672145.1"/>
    </source>
</evidence>
<dbReference type="InterPro" id="IPR041916">
    <property type="entry name" value="Anti_sigma_zinc_sf"/>
</dbReference>
<dbReference type="Pfam" id="PF13490">
    <property type="entry name" value="zf-HC2"/>
    <property type="match status" value="1"/>
</dbReference>
<keyword evidence="1" id="KW-0805">Transcription regulation</keyword>
<keyword evidence="2" id="KW-0804">Transcription</keyword>
<keyword evidence="3" id="KW-1133">Transmembrane helix</keyword>
<evidence type="ECO:0000259" key="4">
    <source>
        <dbReference type="Pfam" id="PF13490"/>
    </source>
</evidence>